<protein>
    <recommendedName>
        <fullName evidence="2">Resolvase/invertase-type recombinase catalytic domain-containing protein</fullName>
    </recommendedName>
</protein>
<dbReference type="GO" id="GO:0000150">
    <property type="term" value="F:DNA strand exchange activity"/>
    <property type="evidence" value="ECO:0007669"/>
    <property type="project" value="InterPro"/>
</dbReference>
<keyword evidence="4" id="KW-1185">Reference proteome</keyword>
<sequence>MLNVGGGDLDTHTPMGSVTFTVIAVLAQMELEIKCERIPDSVAKRRVAGKDLGGRRLTFTGSQVRNALRLVEAGETVIQVACDLAVSRATLYRRIHELPMPSL</sequence>
<reference evidence="3" key="2">
    <citation type="submission" date="2020-09" db="EMBL/GenBank/DDBJ databases">
        <authorList>
            <person name="Sun Q."/>
            <person name="Zhou Y."/>
        </authorList>
    </citation>
    <scope>NUCLEOTIDE SEQUENCE</scope>
    <source>
        <strain evidence="3">CGMCC 1.12187</strain>
    </source>
</reference>
<name>A0A917LVR9_9MICC</name>
<accession>A0A917LVR9</accession>
<dbReference type="AlphaFoldDB" id="A0A917LVR9"/>
<dbReference type="SUPFAM" id="SSF46689">
    <property type="entry name" value="Homeodomain-like"/>
    <property type="match status" value="1"/>
</dbReference>
<dbReference type="Proteomes" id="UP000638848">
    <property type="component" value="Unassembled WGS sequence"/>
</dbReference>
<dbReference type="PROSITE" id="PS51736">
    <property type="entry name" value="RECOMBINASES_3"/>
    <property type="match status" value="1"/>
</dbReference>
<dbReference type="InterPro" id="IPR006119">
    <property type="entry name" value="Resolv_N"/>
</dbReference>
<evidence type="ECO:0000313" key="4">
    <source>
        <dbReference type="Proteomes" id="UP000638848"/>
    </source>
</evidence>
<gene>
    <name evidence="3" type="ORF">GCM10011374_25740</name>
</gene>
<dbReference type="InterPro" id="IPR036162">
    <property type="entry name" value="Resolvase-like_N_sf"/>
</dbReference>
<organism evidence="3 4">
    <name type="scientific">Kocuria dechangensis</name>
    <dbReference type="NCBI Taxonomy" id="1176249"/>
    <lineage>
        <taxon>Bacteria</taxon>
        <taxon>Bacillati</taxon>
        <taxon>Actinomycetota</taxon>
        <taxon>Actinomycetes</taxon>
        <taxon>Micrococcales</taxon>
        <taxon>Micrococcaceae</taxon>
        <taxon>Kocuria</taxon>
    </lineage>
</organism>
<comment type="similarity">
    <text evidence="1">Belongs to the site-specific recombinase resolvase family.</text>
</comment>
<feature type="domain" description="Resolvase/invertase-type recombinase catalytic" evidence="2">
    <location>
        <begin position="1"/>
        <end position="49"/>
    </location>
</feature>
<dbReference type="GO" id="GO:0003677">
    <property type="term" value="F:DNA binding"/>
    <property type="evidence" value="ECO:0007669"/>
    <property type="project" value="InterPro"/>
</dbReference>
<dbReference type="InterPro" id="IPR009057">
    <property type="entry name" value="Homeodomain-like_sf"/>
</dbReference>
<dbReference type="SUPFAM" id="SSF53041">
    <property type="entry name" value="Resolvase-like"/>
    <property type="match status" value="1"/>
</dbReference>
<evidence type="ECO:0000259" key="2">
    <source>
        <dbReference type="PROSITE" id="PS51736"/>
    </source>
</evidence>
<evidence type="ECO:0000313" key="3">
    <source>
        <dbReference type="EMBL" id="GGG61534.1"/>
    </source>
</evidence>
<dbReference type="Gene3D" id="1.10.10.60">
    <property type="entry name" value="Homeodomain-like"/>
    <property type="match status" value="1"/>
</dbReference>
<dbReference type="InterPro" id="IPR006120">
    <property type="entry name" value="Resolvase_HTH_dom"/>
</dbReference>
<reference evidence="3" key="1">
    <citation type="journal article" date="2014" name="Int. J. Syst. Evol. Microbiol.">
        <title>Complete genome sequence of Corynebacterium casei LMG S-19264T (=DSM 44701T), isolated from a smear-ripened cheese.</title>
        <authorList>
            <consortium name="US DOE Joint Genome Institute (JGI-PGF)"/>
            <person name="Walter F."/>
            <person name="Albersmeier A."/>
            <person name="Kalinowski J."/>
            <person name="Ruckert C."/>
        </authorList>
    </citation>
    <scope>NUCLEOTIDE SEQUENCE</scope>
    <source>
        <strain evidence="3">CGMCC 1.12187</strain>
    </source>
</reference>
<dbReference type="EMBL" id="BMEQ01000014">
    <property type="protein sequence ID" value="GGG61534.1"/>
    <property type="molecule type" value="Genomic_DNA"/>
</dbReference>
<comment type="caution">
    <text evidence="3">The sequence shown here is derived from an EMBL/GenBank/DDBJ whole genome shotgun (WGS) entry which is preliminary data.</text>
</comment>
<proteinExistence type="inferred from homology"/>
<evidence type="ECO:0000256" key="1">
    <source>
        <dbReference type="ARBA" id="ARBA00009913"/>
    </source>
</evidence>
<dbReference type="Pfam" id="PF02796">
    <property type="entry name" value="HTH_7"/>
    <property type="match status" value="1"/>
</dbReference>